<evidence type="ECO:0000256" key="8">
    <source>
        <dbReference type="ARBA" id="ARBA00023136"/>
    </source>
</evidence>
<keyword evidence="3" id="KW-0488">Methylation</keyword>
<evidence type="ECO:0000256" key="11">
    <source>
        <dbReference type="PROSITE-ProRule" id="PRU00284"/>
    </source>
</evidence>
<dbReference type="SUPFAM" id="SSF58104">
    <property type="entry name" value="Methyl-accepting chemotaxis protein (MCP) signaling domain"/>
    <property type="match status" value="1"/>
</dbReference>
<organism evidence="16 17">
    <name type="scientific">Paraburkholderia edwinii</name>
    <dbReference type="NCBI Taxonomy" id="2861782"/>
    <lineage>
        <taxon>Bacteria</taxon>
        <taxon>Pseudomonadati</taxon>
        <taxon>Pseudomonadota</taxon>
        <taxon>Betaproteobacteria</taxon>
        <taxon>Burkholderiales</taxon>
        <taxon>Burkholderiaceae</taxon>
        <taxon>Paraburkholderia</taxon>
    </lineage>
</organism>
<evidence type="ECO:0000256" key="4">
    <source>
        <dbReference type="ARBA" id="ARBA00022500"/>
    </source>
</evidence>
<evidence type="ECO:0000256" key="10">
    <source>
        <dbReference type="ARBA" id="ARBA00029447"/>
    </source>
</evidence>
<dbReference type="InterPro" id="IPR051310">
    <property type="entry name" value="MCP_chemotaxis"/>
</dbReference>
<keyword evidence="12" id="KW-0175">Coiled coil</keyword>
<dbReference type="Pfam" id="PF00672">
    <property type="entry name" value="HAMP"/>
    <property type="match status" value="1"/>
</dbReference>
<evidence type="ECO:0000259" key="14">
    <source>
        <dbReference type="PROSITE" id="PS50111"/>
    </source>
</evidence>
<comment type="subcellular location">
    <subcellularLocation>
        <location evidence="1">Cell inner membrane</location>
        <topology evidence="1">Multi-pass membrane protein</topology>
    </subcellularLocation>
</comment>
<keyword evidence="4" id="KW-0145">Chemotaxis</keyword>
<dbReference type="PROSITE" id="PS50111">
    <property type="entry name" value="CHEMOTAXIS_TRANSDUC_2"/>
    <property type="match status" value="1"/>
</dbReference>
<feature type="domain" description="Methyl-accepting transducer" evidence="14">
    <location>
        <begin position="273"/>
        <end position="502"/>
    </location>
</feature>
<evidence type="ECO:0000256" key="1">
    <source>
        <dbReference type="ARBA" id="ARBA00004429"/>
    </source>
</evidence>
<dbReference type="Proteomes" id="UP000826462">
    <property type="component" value="Chromosome 2"/>
</dbReference>
<evidence type="ECO:0000256" key="3">
    <source>
        <dbReference type="ARBA" id="ARBA00022481"/>
    </source>
</evidence>
<reference evidence="16 17" key="1">
    <citation type="submission" date="2021-07" db="EMBL/GenBank/DDBJ databases">
        <title>Paraburkholderia edwinii protects Aspergillus sp. from phenazines by acting as a toxin sponge.</title>
        <authorList>
            <person name="Dahlstrom K.M."/>
            <person name="Newman D.K."/>
        </authorList>
    </citation>
    <scope>NUCLEOTIDE SEQUENCE [LARGE SCALE GENOMIC DNA]</scope>
    <source>
        <strain evidence="16 17">Pe01</strain>
    </source>
</reference>
<evidence type="ECO:0000256" key="2">
    <source>
        <dbReference type="ARBA" id="ARBA00022475"/>
    </source>
</evidence>
<feature type="domain" description="HAMP" evidence="15">
    <location>
        <begin position="216"/>
        <end position="268"/>
    </location>
</feature>
<keyword evidence="17" id="KW-1185">Reference proteome</keyword>
<dbReference type="InterPro" id="IPR003122">
    <property type="entry name" value="Tar_rcpt_lig-bd"/>
</dbReference>
<evidence type="ECO:0000256" key="12">
    <source>
        <dbReference type="SAM" id="Coils"/>
    </source>
</evidence>
<keyword evidence="5" id="KW-0997">Cell inner membrane</keyword>
<feature type="coiled-coil region" evidence="12">
    <location>
        <begin position="473"/>
        <end position="511"/>
    </location>
</feature>
<name>A0ABX8UW87_9BURK</name>
<dbReference type="Pfam" id="PF00015">
    <property type="entry name" value="MCPsignal"/>
    <property type="match status" value="1"/>
</dbReference>
<dbReference type="InterPro" id="IPR004090">
    <property type="entry name" value="Chemotax_Me-accpt_rcpt"/>
</dbReference>
<evidence type="ECO:0000256" key="5">
    <source>
        <dbReference type="ARBA" id="ARBA00022519"/>
    </source>
</evidence>
<dbReference type="PROSITE" id="PS50885">
    <property type="entry name" value="HAMP"/>
    <property type="match status" value="1"/>
</dbReference>
<dbReference type="CDD" id="cd06225">
    <property type="entry name" value="HAMP"/>
    <property type="match status" value="1"/>
</dbReference>
<keyword evidence="9 11" id="KW-0807">Transducer</keyword>
<gene>
    <name evidence="16" type="ORF">KZJ38_26110</name>
</gene>
<evidence type="ECO:0000256" key="7">
    <source>
        <dbReference type="ARBA" id="ARBA00022989"/>
    </source>
</evidence>
<dbReference type="SMART" id="SM00304">
    <property type="entry name" value="HAMP"/>
    <property type="match status" value="1"/>
</dbReference>
<evidence type="ECO:0000256" key="13">
    <source>
        <dbReference type="SAM" id="Phobius"/>
    </source>
</evidence>
<evidence type="ECO:0000259" key="15">
    <source>
        <dbReference type="PROSITE" id="PS50885"/>
    </source>
</evidence>
<dbReference type="PRINTS" id="PR00260">
    <property type="entry name" value="CHEMTRNSDUCR"/>
</dbReference>
<keyword evidence="7 13" id="KW-1133">Transmembrane helix</keyword>
<dbReference type="Gene3D" id="1.10.287.950">
    <property type="entry name" value="Methyl-accepting chemotaxis protein"/>
    <property type="match status" value="1"/>
</dbReference>
<feature type="coiled-coil region" evidence="12">
    <location>
        <begin position="292"/>
        <end position="322"/>
    </location>
</feature>
<proteinExistence type="inferred from homology"/>
<evidence type="ECO:0000256" key="6">
    <source>
        <dbReference type="ARBA" id="ARBA00022692"/>
    </source>
</evidence>
<dbReference type="InterPro" id="IPR004089">
    <property type="entry name" value="MCPsignal_dom"/>
</dbReference>
<dbReference type="PANTHER" id="PTHR43531">
    <property type="entry name" value="PROTEIN ICFG"/>
    <property type="match status" value="1"/>
</dbReference>
<keyword evidence="2" id="KW-1003">Cell membrane</keyword>
<sequence>MKNNLSIRSCLTLMVVAFAITLVIGAAIGLLALRSENHALQQTYTVDTPAVANLENSAGQLLRLRLALATYASLTDLHDAKGADAVLKRSDNYLEISNDKLTKFLGGAVDSDEARNQIQLMQTARNTLLKEGIEPGLAALRAGDRDAFLQIQAYKLPKLYSAFEKAMLAVEKVQMDQGEDRYRKAQDQFQLVMTLVAVGLAAALALGWLMRVVLLRAIVKPADAAIAHFERISGGDLGGNIVVDSTNEMGVLTAALKRMQESLISTVGDVRSGVQSIHTGVSEIAAGNSNLSQRTEQQAASLEETVASIEELAATLKQTADNAKVASSLATGASTLASQGGDLTRDVVGAMENIVSDSHKIGDIVGVIEGIAFQTNILALNAAVEAARAGENGRGFAVVASEVRSLAQRSASAAKEIKDLIGESTGRIESGATLVTRSGDTMREILESITRVSAIMSEIETASSEQSAGIGQINIAIAQMDQVTQQNAALVEEAAAAAGALEDQANRLNAAVAIFELGGATSSAVRR</sequence>
<evidence type="ECO:0000313" key="16">
    <source>
        <dbReference type="EMBL" id="QYD73136.1"/>
    </source>
</evidence>
<dbReference type="SMART" id="SM00283">
    <property type="entry name" value="MA"/>
    <property type="match status" value="1"/>
</dbReference>
<dbReference type="CDD" id="cd11386">
    <property type="entry name" value="MCP_signal"/>
    <property type="match status" value="1"/>
</dbReference>
<feature type="transmembrane region" description="Helical" evidence="13">
    <location>
        <begin position="12"/>
        <end position="33"/>
    </location>
</feature>
<accession>A0ABX8UW87</accession>
<evidence type="ECO:0000313" key="17">
    <source>
        <dbReference type="Proteomes" id="UP000826462"/>
    </source>
</evidence>
<dbReference type="InterPro" id="IPR003660">
    <property type="entry name" value="HAMP_dom"/>
</dbReference>
<feature type="transmembrane region" description="Helical" evidence="13">
    <location>
        <begin position="191"/>
        <end position="210"/>
    </location>
</feature>
<comment type="similarity">
    <text evidence="10">Belongs to the methyl-accepting chemotaxis (MCP) protein family.</text>
</comment>
<keyword evidence="8 13" id="KW-0472">Membrane</keyword>
<keyword evidence="6 13" id="KW-0812">Transmembrane</keyword>
<dbReference type="EMBL" id="CP080096">
    <property type="protein sequence ID" value="QYD73136.1"/>
    <property type="molecule type" value="Genomic_DNA"/>
</dbReference>
<dbReference type="RefSeq" id="WP_219802743.1">
    <property type="nucleotide sequence ID" value="NZ_CP080096.1"/>
</dbReference>
<dbReference type="Pfam" id="PF02203">
    <property type="entry name" value="TarH"/>
    <property type="match status" value="1"/>
</dbReference>
<dbReference type="PANTHER" id="PTHR43531:SF14">
    <property type="entry name" value="METHYL-ACCEPTING CHEMOTAXIS PROTEIN I-RELATED"/>
    <property type="match status" value="1"/>
</dbReference>
<evidence type="ECO:0000256" key="9">
    <source>
        <dbReference type="ARBA" id="ARBA00023224"/>
    </source>
</evidence>
<protein>
    <submittedName>
        <fullName evidence="16">Tar ligand binding domain-containing protein</fullName>
    </submittedName>
</protein>